<keyword evidence="3 6" id="KW-0133">Cell shape</keyword>
<proteinExistence type="predicted"/>
<dbReference type="PANTHER" id="PTHR30582:SF2">
    <property type="entry name" value="L,D-TRANSPEPTIDASE YCIB-RELATED"/>
    <property type="match status" value="1"/>
</dbReference>
<sequence>MRQGTLFPAYRMICRFERTKTGHFMANDTFSFSSPDDQETAVLQPVATDGLFAAADSGTATPQQSDSGTNNHADNTAYVGEHVMASATAKSHGKAARIAIITIFAVLLAALIAYFFVGRWYFQDKAAPGVHLGNVSVMGQTREELANTVKQRLNNTTVTFTAEGNSAKASLKDLGVTVDTDKTVDALLNAKTGDVAKLNIFDQPHIALTATTDKETAEQFVTAGLVDEADRAQIATVVYNKSTKQFDYTAGQDGKGPDINVVNAAVKEAVATPGENATVPVKLQTAKNPIDDASAQQTQFDANARLGLKLTVDNGVNKSVTIPADTIASFLKPTANKAEGTMSLVVDRDAITKYVTSDSVTKELTVPKVTREVYITPKDEGGVEIGADKTLGVDGIEVTGAGDAPERLATAIEQNQSTDSTVAVKDSPYDVKQVEVPHNFDTANGDKWVHVDLTNQTATAYQGTTVVKKFNIASGKPTADGSMLSDTGTFYVYLKYESQTMVGEGYNQPGTPWVSYYNGGEALHGVPAYMWGEHPIYVQQGIPGSHGCINMQVADAKWMYDFATIGTRVVVDGTTPTSGQTLRPAGADATGWQGGNAS</sequence>
<keyword evidence="8" id="KW-1133">Transmembrane helix</keyword>
<dbReference type="AlphaFoldDB" id="C5E8I1"/>
<feature type="transmembrane region" description="Helical" evidence="8">
    <location>
        <begin position="98"/>
        <end position="122"/>
    </location>
</feature>
<evidence type="ECO:0000256" key="1">
    <source>
        <dbReference type="ARBA" id="ARBA00004752"/>
    </source>
</evidence>
<dbReference type="GO" id="GO:0016740">
    <property type="term" value="F:transferase activity"/>
    <property type="evidence" value="ECO:0007669"/>
    <property type="project" value="UniProtKB-KW"/>
</dbReference>
<dbReference type="Gene3D" id="2.40.440.10">
    <property type="entry name" value="L,D-transpeptidase catalytic domain-like"/>
    <property type="match status" value="1"/>
</dbReference>
<evidence type="ECO:0000256" key="5">
    <source>
        <dbReference type="ARBA" id="ARBA00023316"/>
    </source>
</evidence>
<dbReference type="PROSITE" id="PS52029">
    <property type="entry name" value="LD_TPASE"/>
    <property type="match status" value="1"/>
</dbReference>
<gene>
    <name evidence="10" type="ORF">BLIG_00147</name>
</gene>
<evidence type="ECO:0000256" key="8">
    <source>
        <dbReference type="SAM" id="Phobius"/>
    </source>
</evidence>
<keyword evidence="2" id="KW-0808">Transferase</keyword>
<dbReference type="GO" id="GO:0008360">
    <property type="term" value="P:regulation of cell shape"/>
    <property type="evidence" value="ECO:0007669"/>
    <property type="project" value="UniProtKB-UniRule"/>
</dbReference>
<feature type="active site" description="Proton donor/acceptor" evidence="6">
    <location>
        <position position="524"/>
    </location>
</feature>
<keyword evidence="8" id="KW-0472">Membrane</keyword>
<dbReference type="PANTHER" id="PTHR30582">
    <property type="entry name" value="L,D-TRANSPEPTIDASE"/>
    <property type="match status" value="1"/>
</dbReference>
<keyword evidence="8" id="KW-0812">Transmembrane</keyword>
<evidence type="ECO:0000259" key="9">
    <source>
        <dbReference type="PROSITE" id="PS52029"/>
    </source>
</evidence>
<evidence type="ECO:0000256" key="6">
    <source>
        <dbReference type="PROSITE-ProRule" id="PRU01373"/>
    </source>
</evidence>
<feature type="domain" description="L,D-TPase catalytic" evidence="9">
    <location>
        <begin position="447"/>
        <end position="572"/>
    </location>
</feature>
<dbReference type="Pfam" id="PF03734">
    <property type="entry name" value="YkuD"/>
    <property type="match status" value="1"/>
</dbReference>
<evidence type="ECO:0000313" key="10">
    <source>
        <dbReference type="EMBL" id="EEQ54198.1"/>
    </source>
</evidence>
<dbReference type="UniPathway" id="UPA00219"/>
<dbReference type="GO" id="GO:0071555">
    <property type="term" value="P:cell wall organization"/>
    <property type="evidence" value="ECO:0007669"/>
    <property type="project" value="UniProtKB-UniRule"/>
</dbReference>
<keyword evidence="5 6" id="KW-0961">Cell wall biogenesis/degradation</keyword>
<dbReference type="InterPro" id="IPR050979">
    <property type="entry name" value="LD-transpeptidase"/>
</dbReference>
<organism evidence="10">
    <name type="scientific">Bifidobacterium longum subsp. infantis CCUG 52486</name>
    <dbReference type="NCBI Taxonomy" id="537937"/>
    <lineage>
        <taxon>Bacteria</taxon>
        <taxon>Bacillati</taxon>
        <taxon>Actinomycetota</taxon>
        <taxon>Actinomycetes</taxon>
        <taxon>Bifidobacteriales</taxon>
        <taxon>Bifidobacteriaceae</taxon>
        <taxon>Bifidobacterium</taxon>
    </lineage>
</organism>
<protein>
    <submittedName>
        <fullName evidence="10">ErfK/YbiS/YcfS/YnhG</fullName>
    </submittedName>
</protein>
<feature type="region of interest" description="Disordered" evidence="7">
    <location>
        <begin position="575"/>
        <end position="598"/>
    </location>
</feature>
<keyword evidence="4 6" id="KW-0573">Peptidoglycan synthesis</keyword>
<dbReference type="SUPFAM" id="SSF141523">
    <property type="entry name" value="L,D-transpeptidase catalytic domain-like"/>
    <property type="match status" value="1"/>
</dbReference>
<evidence type="ECO:0000256" key="2">
    <source>
        <dbReference type="ARBA" id="ARBA00022679"/>
    </source>
</evidence>
<dbReference type="HOGENOM" id="CLU_029999_0_0_11"/>
<evidence type="ECO:0000256" key="3">
    <source>
        <dbReference type="ARBA" id="ARBA00022960"/>
    </source>
</evidence>
<feature type="active site" description="Nucleophile" evidence="6">
    <location>
        <position position="548"/>
    </location>
</feature>
<dbReference type="GO" id="GO:0005576">
    <property type="term" value="C:extracellular region"/>
    <property type="evidence" value="ECO:0007669"/>
    <property type="project" value="TreeGrafter"/>
</dbReference>
<accession>C5E8I1</accession>
<dbReference type="GO" id="GO:0071972">
    <property type="term" value="F:peptidoglycan L,D-transpeptidase activity"/>
    <property type="evidence" value="ECO:0007669"/>
    <property type="project" value="TreeGrafter"/>
</dbReference>
<dbReference type="CDD" id="cd16913">
    <property type="entry name" value="YkuD_like"/>
    <property type="match status" value="1"/>
</dbReference>
<comment type="pathway">
    <text evidence="1 6">Cell wall biogenesis; peptidoglycan biosynthesis.</text>
</comment>
<dbReference type="Proteomes" id="UP000005084">
    <property type="component" value="Unassembled WGS sequence"/>
</dbReference>
<dbReference type="InterPro" id="IPR005490">
    <property type="entry name" value="LD_TPept_cat_dom"/>
</dbReference>
<evidence type="ECO:0000256" key="4">
    <source>
        <dbReference type="ARBA" id="ARBA00022984"/>
    </source>
</evidence>
<dbReference type="EMBL" id="DS990238">
    <property type="protein sequence ID" value="EEQ54198.1"/>
    <property type="molecule type" value="Genomic_DNA"/>
</dbReference>
<reference evidence="10" key="1">
    <citation type="submission" date="2008-08" db="EMBL/GenBank/DDBJ databases">
        <title>Annotation of Bifidobacterium longum subsp. infantis CCUG 52486.</title>
        <authorList>
            <consortium name="The Broad Institute Genome Sequencing Platform"/>
            <person name="Gougoulias C."/>
            <person name="Tuohy K.M."/>
            <person name="Gibson G.R."/>
            <person name="Ward D."/>
            <person name="Mehta T."/>
            <person name="Young S."/>
            <person name="Jaffe D."/>
            <person name="Gnerre S."/>
            <person name="Berlin A."/>
            <person name="Heiman D."/>
            <person name="Hepburn T."/>
            <person name="Shea T."/>
            <person name="Sykes S."/>
            <person name="Alvarado L."/>
            <person name="Kodira C."/>
            <person name="Borodovsky M."/>
            <person name="Lander E."/>
            <person name="Galagan J."/>
            <person name="Nusbaum C."/>
            <person name="Birren B."/>
        </authorList>
    </citation>
    <scope>NUCLEOTIDE SEQUENCE [LARGE SCALE GENOMIC DNA]</scope>
    <source>
        <strain evidence="10">CCUG 52486</strain>
    </source>
</reference>
<name>C5E8I1_BIFLI</name>
<dbReference type="InterPro" id="IPR038063">
    <property type="entry name" value="Transpep_catalytic_dom"/>
</dbReference>
<dbReference type="GO" id="GO:0018104">
    <property type="term" value="P:peptidoglycan-protein cross-linking"/>
    <property type="evidence" value="ECO:0007669"/>
    <property type="project" value="TreeGrafter"/>
</dbReference>
<evidence type="ECO:0000256" key="7">
    <source>
        <dbReference type="SAM" id="MobiDB-lite"/>
    </source>
</evidence>